<dbReference type="Gene3D" id="1.25.70.10">
    <property type="entry name" value="Transcription termination factor 3, mitochondrial"/>
    <property type="match status" value="1"/>
</dbReference>
<dbReference type="OrthoDB" id="187447at2759"/>
<sequence>MSQHVRTVVALLSLSPSSARTFLRHPQLQHDNVIPKVTFLLNSVGLSKERVREMVLRHPKMFNSVMLSDLVTTVDYLKCEVGMTDVELKRMIKKHPRVVRYNRVTIKRNISFFRTAVLGGMGTKKERTKQLKRIYLQAPRLLGYDPKGLGVKVDYFKRMGMENEEVRELFVSCPSILTYSTENNIEATRAWLECQGLGREKVIRCLVKYPNLFTLSVTQNLEPKVEWMEGRIGLDRGRGHVARVVSMFPPIMWLSRTNLDDKLTYLQTTFGWDDCDVRAVVLGMPQVLGLGLDGNIKVTVEYYLGQGIGKEQLGEAVMDSPSLLAYSLEGRIKPRVEEMERRGIKVRYAPLYVVGMPEKGWRKWMDGQGGTWSVTK</sequence>
<dbReference type="Proteomes" id="UP001165065">
    <property type="component" value="Unassembled WGS sequence"/>
</dbReference>
<comment type="similarity">
    <text evidence="1">Belongs to the mTERF family.</text>
</comment>
<dbReference type="GO" id="GO:0003676">
    <property type="term" value="F:nucleic acid binding"/>
    <property type="evidence" value="ECO:0007669"/>
    <property type="project" value="InterPro"/>
</dbReference>
<evidence type="ECO:0008006" key="5">
    <source>
        <dbReference type="Google" id="ProtNLM"/>
    </source>
</evidence>
<organism evidence="3 4">
    <name type="scientific">Triparma columacea</name>
    <dbReference type="NCBI Taxonomy" id="722753"/>
    <lineage>
        <taxon>Eukaryota</taxon>
        <taxon>Sar</taxon>
        <taxon>Stramenopiles</taxon>
        <taxon>Ochrophyta</taxon>
        <taxon>Bolidophyceae</taxon>
        <taxon>Parmales</taxon>
        <taxon>Triparmaceae</taxon>
        <taxon>Triparma</taxon>
    </lineage>
</organism>
<dbReference type="AlphaFoldDB" id="A0A9W7G6M5"/>
<dbReference type="InterPro" id="IPR038538">
    <property type="entry name" value="MTERF_sf"/>
</dbReference>
<dbReference type="SMART" id="SM00733">
    <property type="entry name" value="Mterf"/>
    <property type="match status" value="9"/>
</dbReference>
<keyword evidence="4" id="KW-1185">Reference proteome</keyword>
<evidence type="ECO:0000313" key="4">
    <source>
        <dbReference type="Proteomes" id="UP001165065"/>
    </source>
</evidence>
<comment type="caution">
    <text evidence="3">The sequence shown here is derived from an EMBL/GenBank/DDBJ whole genome shotgun (WGS) entry which is preliminary data.</text>
</comment>
<dbReference type="PANTHER" id="PTHR13068">
    <property type="entry name" value="CGI-12 PROTEIN-RELATED"/>
    <property type="match status" value="1"/>
</dbReference>
<dbReference type="InterPro" id="IPR003690">
    <property type="entry name" value="MTERF"/>
</dbReference>
<evidence type="ECO:0000256" key="1">
    <source>
        <dbReference type="ARBA" id="ARBA00007692"/>
    </source>
</evidence>
<reference evidence="4" key="1">
    <citation type="journal article" date="2023" name="Commun. Biol.">
        <title>Genome analysis of Parmales, the sister group of diatoms, reveals the evolutionary specialization of diatoms from phago-mixotrophs to photoautotrophs.</title>
        <authorList>
            <person name="Ban H."/>
            <person name="Sato S."/>
            <person name="Yoshikawa S."/>
            <person name="Yamada K."/>
            <person name="Nakamura Y."/>
            <person name="Ichinomiya M."/>
            <person name="Sato N."/>
            <person name="Blanc-Mathieu R."/>
            <person name="Endo H."/>
            <person name="Kuwata A."/>
            <person name="Ogata H."/>
        </authorList>
    </citation>
    <scope>NUCLEOTIDE SEQUENCE [LARGE SCALE GENOMIC DNA]</scope>
</reference>
<protein>
    <recommendedName>
        <fullName evidence="5">Mitochondrial transcription termination factor</fullName>
    </recommendedName>
</protein>
<evidence type="ECO:0000256" key="2">
    <source>
        <dbReference type="ARBA" id="ARBA00022946"/>
    </source>
</evidence>
<evidence type="ECO:0000313" key="3">
    <source>
        <dbReference type="EMBL" id="GMI37834.1"/>
    </source>
</evidence>
<accession>A0A9W7G6M5</accession>
<proteinExistence type="inferred from homology"/>
<name>A0A9W7G6M5_9STRA</name>
<keyword evidence="2" id="KW-0809">Transit peptide</keyword>
<dbReference type="Pfam" id="PF02536">
    <property type="entry name" value="mTERF"/>
    <property type="match status" value="2"/>
</dbReference>
<gene>
    <name evidence="3" type="ORF">TrCOL_g7943</name>
</gene>
<dbReference type="PANTHER" id="PTHR13068:SF151">
    <property type="entry name" value="TRANSCRIPTION TERMINATION FACTOR MTERF9, CHLOROPLASTIC"/>
    <property type="match status" value="1"/>
</dbReference>
<dbReference type="EMBL" id="BRYA01000077">
    <property type="protein sequence ID" value="GMI37834.1"/>
    <property type="molecule type" value="Genomic_DNA"/>
</dbReference>